<dbReference type="InterPro" id="IPR020988">
    <property type="entry name" value="Pept_U32_collagenase"/>
</dbReference>
<evidence type="ECO:0000259" key="1">
    <source>
        <dbReference type="Pfam" id="PF12392"/>
    </source>
</evidence>
<dbReference type="AlphaFoldDB" id="Q6AQM1"/>
<protein>
    <submittedName>
        <fullName evidence="2">Probable proteinase (Collagenase)</fullName>
    </submittedName>
</protein>
<dbReference type="OrthoDB" id="9807498at2"/>
<feature type="domain" description="Peptidase U32 collagenase" evidence="1">
    <location>
        <begin position="379"/>
        <end position="493"/>
    </location>
</feature>
<dbReference type="HOGENOM" id="CLU_011540_5_0_7"/>
<dbReference type="KEGG" id="dps:DP0623"/>
<keyword evidence="3" id="KW-1185">Reference proteome</keyword>
<sequence>MTRRKIELLSPARDLQCGKSAIDHGADAVYIGGPSFGARSAAGNSLADIEQLVRYAHRYFARVYVALNTLLADDELDVAVAQIYQLYDLGVDALIIQDMGLLECDLPPIALHASTQCNNRSPEKVDFLQGVGFEQVVLARELSLTAIRDIHRKTDVALECFIHGALCVSYSGQCYISEVICGRSGNRGECAQFCRHRYQLKDGRGKLLADEYVLSLKDLNLSSSVEDLLDAGVSSLKIEGRLKGEQYVKNVTAHYRQQIDEICARRPEFVPASSGSCSFSFQADPERSFNRGHGEYYLRGQRAKTGATKTPKSVGQFIGRITGVGKRTFQVERGELLHNGDGCCCLKVGGDLLGFQVNRVEGNTVHLARAVPLKVGMELYRNLDPLFNKGLDQSGICRRIGVQLKLVDLGEELCLSICDEDGVKSETRQKIERLRAQKEGIGEQTARRQLLKVGETIFKVNQLEVELASNLFVTAAVFNGLRRQAFETHIKQRLLSYKREDLPLVPNNIPWLTDKVTVYDNITNKKARAFYQRHGVHSFSQTGTEITTLMHCKYCVRNQYGLCSGQGEKSAEPLFINDKTEAYTLIFDCKKCEMKVLRGRQDT</sequence>
<accession>Q6AQM1</accession>
<organism evidence="2 3">
    <name type="scientific">Desulfotalea psychrophila (strain LSv54 / DSM 12343)</name>
    <dbReference type="NCBI Taxonomy" id="177439"/>
    <lineage>
        <taxon>Bacteria</taxon>
        <taxon>Pseudomonadati</taxon>
        <taxon>Thermodesulfobacteriota</taxon>
        <taxon>Desulfobulbia</taxon>
        <taxon>Desulfobulbales</taxon>
        <taxon>Desulfocapsaceae</taxon>
        <taxon>Desulfotalea</taxon>
    </lineage>
</organism>
<dbReference type="Pfam" id="PF01136">
    <property type="entry name" value="Peptidase_U32"/>
    <property type="match status" value="1"/>
</dbReference>
<dbReference type="MEROPS" id="U32.003"/>
<dbReference type="STRING" id="177439.DP0623"/>
<proteinExistence type="predicted"/>
<dbReference type="PANTHER" id="PTHR30217">
    <property type="entry name" value="PEPTIDASE U32 FAMILY"/>
    <property type="match status" value="1"/>
</dbReference>
<dbReference type="RefSeq" id="WP_011187868.1">
    <property type="nucleotide sequence ID" value="NC_006138.1"/>
</dbReference>
<reference evidence="3" key="1">
    <citation type="journal article" date="2004" name="Environ. Microbiol.">
        <title>The genome of Desulfotalea psychrophila, a sulfate-reducing bacterium from permanently cold Arctic sediments.</title>
        <authorList>
            <person name="Rabus R."/>
            <person name="Ruepp A."/>
            <person name="Frickey T."/>
            <person name="Rattei T."/>
            <person name="Fartmann B."/>
            <person name="Stark M."/>
            <person name="Bauer M."/>
            <person name="Zibat A."/>
            <person name="Lombardot T."/>
            <person name="Becker I."/>
            <person name="Amann J."/>
            <person name="Gellner K."/>
            <person name="Teeling H."/>
            <person name="Leuschner W.D."/>
            <person name="Gloeckner F.-O."/>
            <person name="Lupas A.N."/>
            <person name="Amann R."/>
            <person name="Klenk H.-P."/>
        </authorList>
    </citation>
    <scope>NUCLEOTIDE SEQUENCE [LARGE SCALE GENOMIC DNA]</scope>
    <source>
        <strain evidence="3">DSM 12343 / LSv54</strain>
    </source>
</reference>
<dbReference type="InterPro" id="IPR001539">
    <property type="entry name" value="Peptidase_U32"/>
</dbReference>
<gene>
    <name evidence="2" type="ordered locus">DP0623</name>
</gene>
<dbReference type="PANTHER" id="PTHR30217:SF10">
    <property type="entry name" value="23S RRNA 5-HYDROXYCYTIDINE C2501 SYNTHASE"/>
    <property type="match status" value="1"/>
</dbReference>
<dbReference type="InterPro" id="IPR051454">
    <property type="entry name" value="RNA/ubiquinone_mod_enzymes"/>
</dbReference>
<name>Q6AQM1_DESPS</name>
<dbReference type="PROSITE" id="PS01276">
    <property type="entry name" value="PEPTIDASE_U32"/>
    <property type="match status" value="1"/>
</dbReference>
<dbReference type="Proteomes" id="UP000000602">
    <property type="component" value="Chromosome"/>
</dbReference>
<dbReference type="EMBL" id="CR522870">
    <property type="protein sequence ID" value="CAG35352.1"/>
    <property type="molecule type" value="Genomic_DNA"/>
</dbReference>
<evidence type="ECO:0000313" key="3">
    <source>
        <dbReference type="Proteomes" id="UP000000602"/>
    </source>
</evidence>
<evidence type="ECO:0000313" key="2">
    <source>
        <dbReference type="EMBL" id="CAG35352.1"/>
    </source>
</evidence>
<dbReference type="Pfam" id="PF12392">
    <property type="entry name" value="DUF3656"/>
    <property type="match status" value="1"/>
</dbReference>
<dbReference type="eggNOG" id="COG0826">
    <property type="taxonomic scope" value="Bacteria"/>
</dbReference>